<evidence type="ECO:0000256" key="1">
    <source>
        <dbReference type="SAM" id="MobiDB-lite"/>
    </source>
</evidence>
<reference evidence="2 3" key="1">
    <citation type="journal article" date="2019" name="Int. J. Syst. Evol. Microbiol.">
        <title>The Global Catalogue of Microorganisms (GCM) 10K type strain sequencing project: providing services to taxonomists for standard genome sequencing and annotation.</title>
        <authorList>
            <consortium name="The Broad Institute Genomics Platform"/>
            <consortium name="The Broad Institute Genome Sequencing Center for Infectious Disease"/>
            <person name="Wu L."/>
            <person name="Ma J."/>
        </authorList>
    </citation>
    <scope>NUCLEOTIDE SEQUENCE [LARGE SCALE GENOMIC DNA]</scope>
    <source>
        <strain evidence="2 3">JCM 13002</strain>
    </source>
</reference>
<comment type="caution">
    <text evidence="2">The sequence shown here is derived from an EMBL/GenBank/DDBJ whole genome shotgun (WGS) entry which is preliminary data.</text>
</comment>
<dbReference type="Proteomes" id="UP001499987">
    <property type="component" value="Unassembled WGS sequence"/>
</dbReference>
<feature type="compositionally biased region" description="Basic residues" evidence="1">
    <location>
        <begin position="141"/>
        <end position="159"/>
    </location>
</feature>
<organism evidence="2 3">
    <name type="scientific">Kitasatospora arboriphila</name>
    <dbReference type="NCBI Taxonomy" id="258052"/>
    <lineage>
        <taxon>Bacteria</taxon>
        <taxon>Bacillati</taxon>
        <taxon>Actinomycetota</taxon>
        <taxon>Actinomycetes</taxon>
        <taxon>Kitasatosporales</taxon>
        <taxon>Streptomycetaceae</taxon>
        <taxon>Kitasatospora</taxon>
    </lineage>
</organism>
<feature type="region of interest" description="Disordered" evidence="1">
    <location>
        <begin position="1"/>
        <end position="67"/>
    </location>
</feature>
<keyword evidence="3" id="KW-1185">Reference proteome</keyword>
<evidence type="ECO:0000313" key="2">
    <source>
        <dbReference type="EMBL" id="GAA1120442.1"/>
    </source>
</evidence>
<evidence type="ECO:0000313" key="3">
    <source>
        <dbReference type="Proteomes" id="UP001499987"/>
    </source>
</evidence>
<sequence>MPQTEGPAPMTPLDPPAADRSSPGPVPRDGARGPHDPLGPAAPSTEAPTAPAPTVAGPEGGAEPVDPTAVRLLAGLAARLRGAYERGTHPADLAAACHKSEAEVRQLLAAAGADLDAARPVGDGPAAAAGPTGGPADGGRQLRRARRPVPSRRLRRLHPRPQERQESWHPAGAGGQAQEGGGPGGGPPLGILIGGSSSAPSAGAQQPERVEARLVRFGTGTCLVVLPAWREAIAVAVPTERLLASTGLTVEQVAGARLSVLINPEALHDRDLGLHDWRADQPH</sequence>
<feature type="region of interest" description="Disordered" evidence="1">
    <location>
        <begin position="121"/>
        <end position="205"/>
    </location>
</feature>
<name>A0ABN1U540_9ACTN</name>
<feature type="compositionally biased region" description="Low complexity" evidence="1">
    <location>
        <begin position="189"/>
        <end position="205"/>
    </location>
</feature>
<feature type="compositionally biased region" description="Low complexity" evidence="1">
    <location>
        <begin position="39"/>
        <end position="64"/>
    </location>
</feature>
<feature type="compositionally biased region" description="Gly residues" evidence="1">
    <location>
        <begin position="172"/>
        <end position="188"/>
    </location>
</feature>
<feature type="compositionally biased region" description="Low complexity" evidence="1">
    <location>
        <begin position="121"/>
        <end position="130"/>
    </location>
</feature>
<accession>A0ABN1U540</accession>
<dbReference type="EMBL" id="BAAALD010000119">
    <property type="protein sequence ID" value="GAA1120442.1"/>
    <property type="molecule type" value="Genomic_DNA"/>
</dbReference>
<gene>
    <name evidence="2" type="ORF">GCM10009663_70150</name>
</gene>
<protein>
    <submittedName>
        <fullName evidence="2">Uncharacterized protein</fullName>
    </submittedName>
</protein>
<proteinExistence type="predicted"/>